<organism evidence="15 16">
    <name type="scientific">Ditylenchus destructor</name>
    <dbReference type="NCBI Taxonomy" id="166010"/>
    <lineage>
        <taxon>Eukaryota</taxon>
        <taxon>Metazoa</taxon>
        <taxon>Ecdysozoa</taxon>
        <taxon>Nematoda</taxon>
        <taxon>Chromadorea</taxon>
        <taxon>Rhabditida</taxon>
        <taxon>Tylenchina</taxon>
        <taxon>Tylenchomorpha</taxon>
        <taxon>Sphaerularioidea</taxon>
        <taxon>Anguinidae</taxon>
        <taxon>Anguininae</taxon>
        <taxon>Ditylenchus</taxon>
    </lineage>
</organism>
<feature type="compositionally biased region" description="Basic and acidic residues" evidence="11">
    <location>
        <begin position="686"/>
        <end position="696"/>
    </location>
</feature>
<evidence type="ECO:0000259" key="12">
    <source>
        <dbReference type="PROSITE" id="PS50114"/>
    </source>
</evidence>
<feature type="region of interest" description="Disordered" evidence="11">
    <location>
        <begin position="256"/>
        <end position="288"/>
    </location>
</feature>
<dbReference type="GO" id="GO:0003714">
    <property type="term" value="F:transcription corepressor activity"/>
    <property type="evidence" value="ECO:0007669"/>
    <property type="project" value="TreeGrafter"/>
</dbReference>
<dbReference type="SUPFAM" id="SSF57716">
    <property type="entry name" value="Glucocorticoid receptor-like (DNA-binding domain)"/>
    <property type="match status" value="1"/>
</dbReference>
<evidence type="ECO:0000256" key="5">
    <source>
        <dbReference type="ARBA" id="ARBA00022833"/>
    </source>
</evidence>
<dbReference type="PANTHER" id="PTHR13859:SF11">
    <property type="entry name" value="GRUNGE, ISOFORM J"/>
    <property type="match status" value="1"/>
</dbReference>
<evidence type="ECO:0000256" key="7">
    <source>
        <dbReference type="ARBA" id="ARBA00023125"/>
    </source>
</evidence>
<feature type="compositionally biased region" description="Polar residues" evidence="11">
    <location>
        <begin position="548"/>
        <end position="557"/>
    </location>
</feature>
<dbReference type="InterPro" id="IPR000949">
    <property type="entry name" value="ELM2_dom"/>
</dbReference>
<evidence type="ECO:0000256" key="8">
    <source>
        <dbReference type="ARBA" id="ARBA00023163"/>
    </source>
</evidence>
<proteinExistence type="predicted"/>
<protein>
    <submittedName>
        <fullName evidence="15">GATA zinc finger domain-containing protein</fullName>
    </submittedName>
</protein>
<feature type="domain" description="SANT" evidence="14">
    <location>
        <begin position="198"/>
        <end position="244"/>
    </location>
</feature>
<feature type="compositionally biased region" description="Low complexity" evidence="11">
    <location>
        <begin position="500"/>
        <end position="515"/>
    </location>
</feature>
<dbReference type="PANTHER" id="PTHR13859">
    <property type="entry name" value="ATROPHIN-RELATED"/>
    <property type="match status" value="1"/>
</dbReference>
<dbReference type="GO" id="GO:0005634">
    <property type="term" value="C:nucleus"/>
    <property type="evidence" value="ECO:0007669"/>
    <property type="project" value="UniProtKB-SubCell"/>
</dbReference>
<dbReference type="SUPFAM" id="SSF46689">
    <property type="entry name" value="Homeodomain-like"/>
    <property type="match status" value="1"/>
</dbReference>
<dbReference type="PROSITE" id="PS51156">
    <property type="entry name" value="ELM2"/>
    <property type="match status" value="1"/>
</dbReference>
<name>A0AAD4NCM6_9BILA</name>
<dbReference type="SMART" id="SM00401">
    <property type="entry name" value="ZnF_GATA"/>
    <property type="match status" value="1"/>
</dbReference>
<dbReference type="InterPro" id="IPR017884">
    <property type="entry name" value="SANT_dom"/>
</dbReference>
<evidence type="ECO:0000256" key="4">
    <source>
        <dbReference type="ARBA" id="ARBA00022771"/>
    </source>
</evidence>
<dbReference type="Proteomes" id="UP001201812">
    <property type="component" value="Unassembled WGS sequence"/>
</dbReference>
<feature type="compositionally biased region" description="Polar residues" evidence="11">
    <location>
        <begin position="588"/>
        <end position="606"/>
    </location>
</feature>
<comment type="subcellular location">
    <subcellularLocation>
        <location evidence="1">Nucleus</location>
    </subcellularLocation>
</comment>
<feature type="domain" description="ELM2" evidence="13">
    <location>
        <begin position="86"/>
        <end position="187"/>
    </location>
</feature>
<keyword evidence="7" id="KW-0238">DNA-binding</keyword>
<feature type="region of interest" description="Disordered" evidence="11">
    <location>
        <begin position="685"/>
        <end position="704"/>
    </location>
</feature>
<dbReference type="EMBL" id="JAKKPZ010000004">
    <property type="protein sequence ID" value="KAI1721920.1"/>
    <property type="molecule type" value="Genomic_DNA"/>
</dbReference>
<dbReference type="InterPro" id="IPR009057">
    <property type="entry name" value="Homeodomain-like_sf"/>
</dbReference>
<dbReference type="Pfam" id="PF00320">
    <property type="entry name" value="GATA"/>
    <property type="match status" value="1"/>
</dbReference>
<evidence type="ECO:0000256" key="10">
    <source>
        <dbReference type="PROSITE-ProRule" id="PRU00094"/>
    </source>
</evidence>
<dbReference type="AlphaFoldDB" id="A0AAD4NCM6"/>
<feature type="compositionally biased region" description="Low complexity" evidence="11">
    <location>
        <begin position="766"/>
        <end position="784"/>
    </location>
</feature>
<feature type="compositionally biased region" description="Polar residues" evidence="11">
    <location>
        <begin position="636"/>
        <end position="645"/>
    </location>
</feature>
<dbReference type="InterPro" id="IPR013088">
    <property type="entry name" value="Znf_NHR/GATA"/>
</dbReference>
<dbReference type="CDD" id="cd00202">
    <property type="entry name" value="ZnF_GATA"/>
    <property type="match status" value="1"/>
</dbReference>
<feature type="region of interest" description="Disordered" evidence="11">
    <location>
        <begin position="629"/>
        <end position="651"/>
    </location>
</feature>
<keyword evidence="4 10" id="KW-0863">Zinc-finger</keyword>
<dbReference type="PROSITE" id="PS50114">
    <property type="entry name" value="GATA_ZN_FINGER_2"/>
    <property type="match status" value="1"/>
</dbReference>
<keyword evidence="6" id="KW-0805">Transcription regulation</keyword>
<evidence type="ECO:0000256" key="1">
    <source>
        <dbReference type="ARBA" id="ARBA00004123"/>
    </source>
</evidence>
<keyword evidence="8" id="KW-0804">Transcription</keyword>
<keyword evidence="16" id="KW-1185">Reference proteome</keyword>
<dbReference type="GO" id="GO:0008270">
    <property type="term" value="F:zinc ion binding"/>
    <property type="evidence" value="ECO:0007669"/>
    <property type="project" value="UniProtKB-KW"/>
</dbReference>
<feature type="compositionally biased region" description="Polar residues" evidence="11">
    <location>
        <begin position="529"/>
        <end position="541"/>
    </location>
</feature>
<evidence type="ECO:0000313" key="16">
    <source>
        <dbReference type="Proteomes" id="UP001201812"/>
    </source>
</evidence>
<keyword evidence="2" id="KW-0678">Repressor</keyword>
<evidence type="ECO:0000259" key="13">
    <source>
        <dbReference type="PROSITE" id="PS51156"/>
    </source>
</evidence>
<evidence type="ECO:0000256" key="6">
    <source>
        <dbReference type="ARBA" id="ARBA00023015"/>
    </source>
</evidence>
<evidence type="ECO:0000256" key="2">
    <source>
        <dbReference type="ARBA" id="ARBA00022491"/>
    </source>
</evidence>
<dbReference type="FunFam" id="1.10.10.60:FF:000012">
    <property type="entry name" value="Metastasis-associated 1 family, member 3"/>
    <property type="match status" value="1"/>
</dbReference>
<dbReference type="GO" id="GO:0043565">
    <property type="term" value="F:sequence-specific DNA binding"/>
    <property type="evidence" value="ECO:0007669"/>
    <property type="project" value="InterPro"/>
</dbReference>
<evidence type="ECO:0000259" key="14">
    <source>
        <dbReference type="PROSITE" id="PS51293"/>
    </source>
</evidence>
<evidence type="ECO:0000256" key="9">
    <source>
        <dbReference type="ARBA" id="ARBA00023242"/>
    </source>
</evidence>
<gene>
    <name evidence="15" type="ORF">DdX_04208</name>
</gene>
<dbReference type="Gene3D" id="4.10.1240.50">
    <property type="match status" value="1"/>
</dbReference>
<sequence>MFLNFRGKCKVKVVKDIRFACSTVSSSLCLSSSVASPNSTAATTATVAESAAVKGPGNLELLKEADSFFTCLNYNQDSSRLAAVQGEIRVGGSFQAKLPPCSSSSISDEPDRDELLYRPGYICQETEQNYVKVVRAFRTFSLMNNKKITQLEKSARSGDLLFDDAVVTLHRCGYNVVEATKMMQELDQHLTSDSSFMSAEDVKKFGKGIKTYGKNFIKISKELVPLHQRDQLVGFYYLWKKSREATRPKPLRKNNMAAVGRRSNKPNNFSGNNNGNGGGIPRNSSSKSVLTALSTTDMEFVDYASASETEAEQLEDRACHHCYSSKSKDWHHAGRDRQLMCTECRLFYKKYGQLRPVDRPATVPPCLFKSARQSPSNYENEENDEPALGVRTRGAGRKEGRRGRTPTSMPLDAYSLEMKTPIKSELLENGAVFERRTTPQRTAKSNRKRPRASASGGDEITPTSKGKRAKVESRTPSPLTTADGLPSSGNEAENSKRSAKASSMSSTSSSCSGDNSLDDQIKREIGESMATTSGTEDQINMPNGVYSGEQSSGQTGKPTPKSAELGSKRPIAKVEPLDPNESAKRRNSPATQATTDMFNGGTTPQRKSGVVGTATKMLKFEHKKEVAEVKEEKCEQNPSTSTPTELENKSLLRVDGYEDQSNETADASAIGESVVSALPTSLVLKGDSEEKKKDRNGTTLEEYPNLRRHIKRSSGVTCARTDVGYVDSRTSEWQMKRAEVARKREQQQLLEQQQRDASAAAAAALSLAAASQHQQQQAHAQSHQPNLHKVHGAMGGIVPQNSQQMVRKPELSNHVDSMPPGSAPNSNIPMDINQALLIGAGRVPLNGVPVSAAAPVAGMGPGGMPLPPPPGGFPPNPNALAALHAGMAAQMDPSNKQMMPPANSMTPHMSSPMDAQRNAAAAAFMNAFSQHQQGQQQPPANVLEQQAQQVAALHHAAAMSAALGGNPFGIPTSAAQGAGNLTASQAAVLQSLMGERAAAVMEQQQRNNLLGWFFVMFLD</sequence>
<keyword evidence="3" id="KW-0479">Metal-binding</keyword>
<accession>A0AAD4NCM6</accession>
<keyword evidence="5" id="KW-0862">Zinc</keyword>
<evidence type="ECO:0000256" key="11">
    <source>
        <dbReference type="SAM" id="MobiDB-lite"/>
    </source>
</evidence>
<feature type="region of interest" description="Disordered" evidence="11">
    <location>
        <begin position="766"/>
        <end position="794"/>
    </location>
</feature>
<keyword evidence="9" id="KW-0539">Nucleus</keyword>
<evidence type="ECO:0000256" key="3">
    <source>
        <dbReference type="ARBA" id="ARBA00022723"/>
    </source>
</evidence>
<feature type="region of interest" description="Disordered" evidence="11">
    <location>
        <begin position="369"/>
        <end position="610"/>
    </location>
</feature>
<dbReference type="Pfam" id="PF01448">
    <property type="entry name" value="ELM2"/>
    <property type="match status" value="1"/>
</dbReference>
<feature type="domain" description="GATA-type" evidence="12">
    <location>
        <begin position="313"/>
        <end position="372"/>
    </location>
</feature>
<dbReference type="PROSITE" id="PS51293">
    <property type="entry name" value="SANT"/>
    <property type="match status" value="1"/>
</dbReference>
<dbReference type="Gene3D" id="1.10.10.60">
    <property type="entry name" value="Homeodomain-like"/>
    <property type="match status" value="1"/>
</dbReference>
<evidence type="ECO:0000313" key="15">
    <source>
        <dbReference type="EMBL" id="KAI1721920.1"/>
    </source>
</evidence>
<dbReference type="SMART" id="SM01189">
    <property type="entry name" value="ELM2"/>
    <property type="match status" value="1"/>
</dbReference>
<reference evidence="15" key="1">
    <citation type="submission" date="2022-01" db="EMBL/GenBank/DDBJ databases">
        <title>Genome Sequence Resource for Two Populations of Ditylenchus destructor, the Migratory Endoparasitic Phytonematode.</title>
        <authorList>
            <person name="Zhang H."/>
            <person name="Lin R."/>
            <person name="Xie B."/>
        </authorList>
    </citation>
    <scope>NUCLEOTIDE SEQUENCE</scope>
    <source>
        <strain evidence="15">BazhouSP</strain>
    </source>
</reference>
<dbReference type="InterPro" id="IPR000679">
    <property type="entry name" value="Znf_GATA"/>
</dbReference>
<comment type="caution">
    <text evidence="15">The sequence shown here is derived from an EMBL/GenBank/DDBJ whole genome shotgun (WGS) entry which is preliminary data.</text>
</comment>
<dbReference type="Gene3D" id="3.30.50.10">
    <property type="entry name" value="Erythroid Transcription Factor GATA-1, subunit A"/>
    <property type="match status" value="1"/>
</dbReference>